<accession>A0ABQ9Y0V2</accession>
<reference evidence="1 2" key="1">
    <citation type="journal article" date="2022" name="bioRxiv">
        <title>Genomics of Preaxostyla Flagellates Illuminates Evolutionary Transitions and the Path Towards Mitochondrial Loss.</title>
        <authorList>
            <person name="Novak L.V.F."/>
            <person name="Treitli S.C."/>
            <person name="Pyrih J."/>
            <person name="Halakuc P."/>
            <person name="Pipaliya S.V."/>
            <person name="Vacek V."/>
            <person name="Brzon O."/>
            <person name="Soukal P."/>
            <person name="Eme L."/>
            <person name="Dacks J.B."/>
            <person name="Karnkowska A."/>
            <person name="Elias M."/>
            <person name="Hampl V."/>
        </authorList>
    </citation>
    <scope>NUCLEOTIDE SEQUENCE [LARGE SCALE GENOMIC DNA]</scope>
    <source>
        <strain evidence="1">NAU3</strain>
        <tissue evidence="1">Gut</tissue>
    </source>
</reference>
<evidence type="ECO:0000313" key="2">
    <source>
        <dbReference type="Proteomes" id="UP001281761"/>
    </source>
</evidence>
<evidence type="ECO:0000313" key="1">
    <source>
        <dbReference type="EMBL" id="KAK2957365.1"/>
    </source>
</evidence>
<sequence length="86" mass="9305">MGTDDSASWCGETMFTGSYNLFSQADQSDFAIAAALRKSLGSRDECPLRVENVPACNIPISEGCPHKQQSVVPNVLRKAPSSHLHQ</sequence>
<proteinExistence type="predicted"/>
<dbReference type="EMBL" id="JARBJD010000047">
    <property type="protein sequence ID" value="KAK2957365.1"/>
    <property type="molecule type" value="Genomic_DNA"/>
</dbReference>
<gene>
    <name evidence="1" type="ORF">BLNAU_7743</name>
</gene>
<name>A0ABQ9Y0V2_9EUKA</name>
<dbReference type="Proteomes" id="UP001281761">
    <property type="component" value="Unassembled WGS sequence"/>
</dbReference>
<organism evidence="1 2">
    <name type="scientific">Blattamonas nauphoetae</name>
    <dbReference type="NCBI Taxonomy" id="2049346"/>
    <lineage>
        <taxon>Eukaryota</taxon>
        <taxon>Metamonada</taxon>
        <taxon>Preaxostyla</taxon>
        <taxon>Oxymonadida</taxon>
        <taxon>Blattamonas</taxon>
    </lineage>
</organism>
<keyword evidence="2" id="KW-1185">Reference proteome</keyword>
<protein>
    <submittedName>
        <fullName evidence="1">Uncharacterized protein</fullName>
    </submittedName>
</protein>
<comment type="caution">
    <text evidence="1">The sequence shown here is derived from an EMBL/GenBank/DDBJ whole genome shotgun (WGS) entry which is preliminary data.</text>
</comment>